<organism evidence="1 2">
    <name type="scientific">Flemingia macrophylla</name>
    <dbReference type="NCBI Taxonomy" id="520843"/>
    <lineage>
        <taxon>Eukaryota</taxon>
        <taxon>Viridiplantae</taxon>
        <taxon>Streptophyta</taxon>
        <taxon>Embryophyta</taxon>
        <taxon>Tracheophyta</taxon>
        <taxon>Spermatophyta</taxon>
        <taxon>Magnoliopsida</taxon>
        <taxon>eudicotyledons</taxon>
        <taxon>Gunneridae</taxon>
        <taxon>Pentapetalae</taxon>
        <taxon>rosids</taxon>
        <taxon>fabids</taxon>
        <taxon>Fabales</taxon>
        <taxon>Fabaceae</taxon>
        <taxon>Papilionoideae</taxon>
        <taxon>50 kb inversion clade</taxon>
        <taxon>NPAAA clade</taxon>
        <taxon>indigoferoid/millettioid clade</taxon>
        <taxon>Phaseoleae</taxon>
        <taxon>Flemingia</taxon>
    </lineage>
</organism>
<evidence type="ECO:0000313" key="1">
    <source>
        <dbReference type="EMBL" id="KAL2341000.1"/>
    </source>
</evidence>
<sequence>MIESRVFEEVMEPLRGEDHHRVGKGHGFTSTTINVGVIEVFKEICKKNKDNRNKQVIPHTGGSKPISRRRHEMWKQKYTNLESQVQTTLGALKAYMIMKEGKIHDELVVFFDPQPQLISFFTYLAHNFEDKCTSRLEFDRCRVGVLTRTFRKDPHILGSTTHVPPSSPSFTSSLVPASIPSSLTSSTPSTAASSTFASASTTSSSLATPSLASPITTASLVHFLIFDLDAFAYHVLLDSFVDQNYLNTFDIIVRQIPHRGFHTHFTNVIIIKHLCKLRAEARGG</sequence>
<proteinExistence type="predicted"/>
<evidence type="ECO:0000313" key="2">
    <source>
        <dbReference type="Proteomes" id="UP001603857"/>
    </source>
</evidence>
<protein>
    <submittedName>
        <fullName evidence="1">Uncharacterized protein</fullName>
    </submittedName>
</protein>
<dbReference type="EMBL" id="JBGMDY010000003">
    <property type="protein sequence ID" value="KAL2341000.1"/>
    <property type="molecule type" value="Genomic_DNA"/>
</dbReference>
<comment type="caution">
    <text evidence="1">The sequence shown here is derived from an EMBL/GenBank/DDBJ whole genome shotgun (WGS) entry which is preliminary data.</text>
</comment>
<dbReference type="Proteomes" id="UP001603857">
    <property type="component" value="Unassembled WGS sequence"/>
</dbReference>
<dbReference type="AlphaFoldDB" id="A0ABD1N194"/>
<accession>A0ABD1N194</accession>
<reference evidence="1 2" key="1">
    <citation type="submission" date="2024-08" db="EMBL/GenBank/DDBJ databases">
        <title>Insights into the chromosomal genome structure of Flemingia macrophylla.</title>
        <authorList>
            <person name="Ding Y."/>
            <person name="Zhao Y."/>
            <person name="Bi W."/>
            <person name="Wu M."/>
            <person name="Zhao G."/>
            <person name="Gong Y."/>
            <person name="Li W."/>
            <person name="Zhang P."/>
        </authorList>
    </citation>
    <scope>NUCLEOTIDE SEQUENCE [LARGE SCALE GENOMIC DNA]</scope>
    <source>
        <strain evidence="1">DYQJB</strain>
        <tissue evidence="1">Leaf</tissue>
    </source>
</reference>
<gene>
    <name evidence="1" type="ORF">Fmac_008940</name>
</gene>
<name>A0ABD1N194_9FABA</name>
<keyword evidence="2" id="KW-1185">Reference proteome</keyword>